<keyword evidence="2" id="KW-1185">Reference proteome</keyword>
<accession>A0ACC1YU43</accession>
<sequence length="520" mass="60058">MEIVIRQYSIGFSLAFLTIIIVAICTWKLLNWVWLKPKKLEKYLIQKGFSGNSYKLFHGDTKEISSMTKQAMSRPISLSDNIASRVLPFQYHIISKYGKNSFMWIGPTPSINITDSSLTREILYKHEIFQKTPRNPIGRLVFNGMILYEGEQWFKVRNIANPAFRMDKLKDTHLCEMYTSCDHMVEKWKILVSKEESCELNVWPHIQALVSDVISRTAFGSNFEEARKIVKLLREQLHLSTESLQYVYVPGWRFLPTATNRKLKDNYNELQKLIKGIINKKEQALKVGKGRNDDLLGLLMESNCKAVQQKEAGMSLQEVIEECKLFYLAGQETTASLLVWTMVLLSTHPYWQERAREEVFQVSGSEIPKFDDLNKLKVVTQILYEVLRLYPPAALLTRINVKETKLGEIVLPPRIILLLPIILIHRDPEYWGDDAEEFNPERFSEGISKATKNNQVAFFPFSWGPRICIGQNFALMEAKLTLAMILQNFSFQLSPAYIHAPARRITSYPQHGAHLILHKI</sequence>
<reference evidence="1 2" key="1">
    <citation type="journal article" date="2023" name="Science">
        <title>Complex scaffold remodeling in plant triterpene biosynthesis.</title>
        <authorList>
            <person name="De La Pena R."/>
            <person name="Hodgson H."/>
            <person name="Liu J.C."/>
            <person name="Stephenson M.J."/>
            <person name="Martin A.C."/>
            <person name="Owen C."/>
            <person name="Harkess A."/>
            <person name="Leebens-Mack J."/>
            <person name="Jimenez L.E."/>
            <person name="Osbourn A."/>
            <person name="Sattely E.S."/>
        </authorList>
    </citation>
    <scope>NUCLEOTIDE SEQUENCE [LARGE SCALE GENOMIC DNA]</scope>
    <source>
        <strain evidence="2">cv. JPN11</strain>
        <tissue evidence="1">Leaf</tissue>
    </source>
</reference>
<dbReference type="EMBL" id="CM051395">
    <property type="protein sequence ID" value="KAJ4726548.1"/>
    <property type="molecule type" value="Genomic_DNA"/>
</dbReference>
<gene>
    <name evidence="1" type="ORF">OWV82_005239</name>
</gene>
<organism evidence="1 2">
    <name type="scientific">Melia azedarach</name>
    <name type="common">Chinaberry tree</name>
    <dbReference type="NCBI Taxonomy" id="155640"/>
    <lineage>
        <taxon>Eukaryota</taxon>
        <taxon>Viridiplantae</taxon>
        <taxon>Streptophyta</taxon>
        <taxon>Embryophyta</taxon>
        <taxon>Tracheophyta</taxon>
        <taxon>Spermatophyta</taxon>
        <taxon>Magnoliopsida</taxon>
        <taxon>eudicotyledons</taxon>
        <taxon>Gunneridae</taxon>
        <taxon>Pentapetalae</taxon>
        <taxon>rosids</taxon>
        <taxon>malvids</taxon>
        <taxon>Sapindales</taxon>
        <taxon>Meliaceae</taxon>
        <taxon>Melia</taxon>
    </lineage>
</organism>
<evidence type="ECO:0000313" key="2">
    <source>
        <dbReference type="Proteomes" id="UP001164539"/>
    </source>
</evidence>
<dbReference type="Proteomes" id="UP001164539">
    <property type="component" value="Chromosome 2"/>
</dbReference>
<name>A0ACC1YU43_MELAZ</name>
<protein>
    <submittedName>
        <fullName evidence="1">Cytochrome P450</fullName>
    </submittedName>
</protein>
<proteinExistence type="predicted"/>
<evidence type="ECO:0000313" key="1">
    <source>
        <dbReference type="EMBL" id="KAJ4726548.1"/>
    </source>
</evidence>
<comment type="caution">
    <text evidence="1">The sequence shown here is derived from an EMBL/GenBank/DDBJ whole genome shotgun (WGS) entry which is preliminary data.</text>
</comment>